<dbReference type="Pfam" id="PF13377">
    <property type="entry name" value="Peripla_BP_3"/>
    <property type="match status" value="1"/>
</dbReference>
<evidence type="ECO:0000256" key="1">
    <source>
        <dbReference type="ARBA" id="ARBA00022491"/>
    </source>
</evidence>
<dbReference type="GO" id="GO:0003700">
    <property type="term" value="F:DNA-binding transcription factor activity"/>
    <property type="evidence" value="ECO:0007669"/>
    <property type="project" value="TreeGrafter"/>
</dbReference>
<evidence type="ECO:0000313" key="7">
    <source>
        <dbReference type="Proteomes" id="UP000070260"/>
    </source>
</evidence>
<dbReference type="Gene3D" id="3.40.50.2300">
    <property type="match status" value="2"/>
</dbReference>
<keyword evidence="4" id="KW-0804">Transcription</keyword>
<dbReference type="PATRIC" id="fig|1502.177.peg.2121"/>
<dbReference type="Proteomes" id="UP000070260">
    <property type="component" value="Chromosome"/>
</dbReference>
<dbReference type="Pfam" id="PF00356">
    <property type="entry name" value="LacI"/>
    <property type="match status" value="1"/>
</dbReference>
<keyword evidence="1" id="KW-0678">Repressor</keyword>
<gene>
    <name evidence="6" type="ORF">JFP838_10345</name>
</gene>
<dbReference type="Gene3D" id="1.10.260.40">
    <property type="entry name" value="lambda repressor-like DNA-binding domains"/>
    <property type="match status" value="1"/>
</dbReference>
<protein>
    <submittedName>
        <fullName evidence="6">LacI family transcriptional regulator</fullName>
    </submittedName>
</protein>
<dbReference type="SUPFAM" id="SSF53822">
    <property type="entry name" value="Periplasmic binding protein-like I"/>
    <property type="match status" value="1"/>
</dbReference>
<dbReference type="AlphaFoldDB" id="A0A127EJQ3"/>
<sequence>MGKTTLLDIAKAVNVSKTTVSMVLNNKEINVSKETREKIFKAAKDMNYIPNSLARSLSTKKSYTLGMIIPDIQNPFFSEMAKAIEIESEKHGYSIILCNTLNEKKKEEEYLKLLISKLVDGVIIAACGDGKEWIKILKNNKIPFVMIDRMVSDEKNANGVFCDNKKGVELGVNYLVNKGNKNIAFVTGKANLEIANLRLEGFKNTAKSLGISNETIIEESDFSMEGGINATERIIKNNKKVDAIFYSSDVMAIGGMKYLIRNGYKIPEDISILGYDNINICSYMEPELTTIAQPIYKIGEYSCKLLMDLINNKSLKSKIINLEPSLVERGTVK</sequence>
<dbReference type="PANTHER" id="PTHR30146:SF148">
    <property type="entry name" value="HTH-TYPE TRANSCRIPTIONAL REPRESSOR PURR-RELATED"/>
    <property type="match status" value="1"/>
</dbReference>
<dbReference type="SMART" id="SM00354">
    <property type="entry name" value="HTH_LACI"/>
    <property type="match status" value="1"/>
</dbReference>
<keyword evidence="2" id="KW-0805">Transcription regulation</keyword>
<name>A0A127EJQ3_CLOPF</name>
<reference evidence="6 7" key="1">
    <citation type="journal article" date="2016" name="PLoS ONE">
        <title>Plasmid Characterization and Chromosome Analysis of Two netF+ Clostridium perfringens Isolates Associated with Foal and Canine Necrotizing Enteritis.</title>
        <authorList>
            <person name="Mehdizadeh Gohari I."/>
            <person name="Kropinski A.M."/>
            <person name="Weese S.J."/>
            <person name="Parreira V.R."/>
            <person name="Whitehead A.E."/>
            <person name="Boerlin P."/>
            <person name="Prescott J.F."/>
        </authorList>
    </citation>
    <scope>NUCLEOTIDE SEQUENCE [LARGE SCALE GENOMIC DNA]</scope>
    <source>
        <strain evidence="6 7">JP838</strain>
    </source>
</reference>
<keyword evidence="3" id="KW-0238">DNA-binding</keyword>
<evidence type="ECO:0000256" key="2">
    <source>
        <dbReference type="ARBA" id="ARBA00023015"/>
    </source>
</evidence>
<dbReference type="InterPro" id="IPR046335">
    <property type="entry name" value="LacI/GalR-like_sensor"/>
</dbReference>
<dbReference type="InterPro" id="IPR000843">
    <property type="entry name" value="HTH_LacI"/>
</dbReference>
<organism evidence="6 7">
    <name type="scientific">Clostridium perfringens</name>
    <dbReference type="NCBI Taxonomy" id="1502"/>
    <lineage>
        <taxon>Bacteria</taxon>
        <taxon>Bacillati</taxon>
        <taxon>Bacillota</taxon>
        <taxon>Clostridia</taxon>
        <taxon>Eubacteriales</taxon>
        <taxon>Clostridiaceae</taxon>
        <taxon>Clostridium</taxon>
    </lineage>
</organism>
<evidence type="ECO:0000259" key="5">
    <source>
        <dbReference type="PROSITE" id="PS50932"/>
    </source>
</evidence>
<dbReference type="OrthoDB" id="369222at2"/>
<dbReference type="GO" id="GO:0000976">
    <property type="term" value="F:transcription cis-regulatory region binding"/>
    <property type="evidence" value="ECO:0007669"/>
    <property type="project" value="TreeGrafter"/>
</dbReference>
<dbReference type="PANTHER" id="PTHR30146">
    <property type="entry name" value="LACI-RELATED TRANSCRIPTIONAL REPRESSOR"/>
    <property type="match status" value="1"/>
</dbReference>
<dbReference type="EMBL" id="CP010994">
    <property type="protein sequence ID" value="AMN36143.1"/>
    <property type="molecule type" value="Genomic_DNA"/>
</dbReference>
<dbReference type="RefSeq" id="WP_061428743.1">
    <property type="nucleotide sequence ID" value="NZ_CABPRK010000001.1"/>
</dbReference>
<evidence type="ECO:0000256" key="4">
    <source>
        <dbReference type="ARBA" id="ARBA00023163"/>
    </source>
</evidence>
<feature type="domain" description="HTH lacI-type" evidence="5">
    <location>
        <begin position="4"/>
        <end position="59"/>
    </location>
</feature>
<evidence type="ECO:0000313" key="6">
    <source>
        <dbReference type="EMBL" id="AMN36143.1"/>
    </source>
</evidence>
<dbReference type="InterPro" id="IPR010982">
    <property type="entry name" value="Lambda_DNA-bd_dom_sf"/>
</dbReference>
<dbReference type="CDD" id="cd01392">
    <property type="entry name" value="HTH_LacI"/>
    <property type="match status" value="1"/>
</dbReference>
<proteinExistence type="predicted"/>
<dbReference type="PROSITE" id="PS00356">
    <property type="entry name" value="HTH_LACI_1"/>
    <property type="match status" value="1"/>
</dbReference>
<accession>A0A127EJQ3</accession>
<evidence type="ECO:0000256" key="3">
    <source>
        <dbReference type="ARBA" id="ARBA00023125"/>
    </source>
</evidence>
<dbReference type="SUPFAM" id="SSF47413">
    <property type="entry name" value="lambda repressor-like DNA-binding domains"/>
    <property type="match status" value="1"/>
</dbReference>
<dbReference type="CDD" id="cd06267">
    <property type="entry name" value="PBP1_LacI_sugar_binding-like"/>
    <property type="match status" value="1"/>
</dbReference>
<dbReference type="PROSITE" id="PS50932">
    <property type="entry name" value="HTH_LACI_2"/>
    <property type="match status" value="1"/>
</dbReference>
<dbReference type="InterPro" id="IPR028082">
    <property type="entry name" value="Peripla_BP_I"/>
</dbReference>